<dbReference type="PANTHER" id="PTHR45527">
    <property type="entry name" value="NONRIBOSOMAL PEPTIDE SYNTHETASE"/>
    <property type="match status" value="1"/>
</dbReference>
<dbReference type="GO" id="GO:0044550">
    <property type="term" value="P:secondary metabolite biosynthetic process"/>
    <property type="evidence" value="ECO:0007669"/>
    <property type="project" value="TreeGrafter"/>
</dbReference>
<feature type="domain" description="Carrier" evidence="4">
    <location>
        <begin position="1270"/>
        <end position="1343"/>
    </location>
</feature>
<dbReference type="InterPro" id="IPR025110">
    <property type="entry name" value="AMP-bd_C"/>
</dbReference>
<dbReference type="InterPro" id="IPR010071">
    <property type="entry name" value="AA_adenyl_dom"/>
</dbReference>
<dbReference type="InterPro" id="IPR036736">
    <property type="entry name" value="ACP-like_sf"/>
</dbReference>
<keyword evidence="6" id="KW-1185">Reference proteome</keyword>
<dbReference type="Proteomes" id="UP001151582">
    <property type="component" value="Unassembled WGS sequence"/>
</dbReference>
<sequence>MSHSVRVHSGQVVTIGKPIANTTCYILDTHRSLVPIGVTGEIYIGGPAVSPGYLHRPDLNKVRFIANPFGDGTLYATGDLGRWLSNGEVECLGRMDDQVKVRGHRIELSEVRNALLATDVAQNVAALVVQKQLVAFVSPNAVDTTHLFHELAILLPQYMVPSHIVPIMSIPMTANGKVDNHALKATFGEYQTHIRKSAPPNVADVSPQGRALQQAVCAVLRLNTVDVHLSCSFNQLGGDSISAIQLSSHLRRSGYTLSIPAILQRVPLYQLSKEMAPVLALASESTNGHLDTPLSCLDLQPSDVVRLQHELSNRSLNMAMVQTVYPLLPNLWGMLAATAKRASTYANQFVISVNGLSSIAQIEQAIVHVVNRHEALRSRFVLTWCANSINGMQVILNSSVPIDWTQASDWKELGVRDEAEYLAYNESRGIDVDSAMLRFTAVGAPPDDVRLVMMVHHAILDGWSYGLLLQELLQLLNAPMALQSLDQPVSLRHFIACRTIHDPRLDQAYWQTFLHGLRGGTILALPKPSAVKALPAVYRGILYADFSYLQTLATQHELTAHCLFIATWALVLQVYTGQDDVVFGNTVSGRAVDMAQVDRLVGCMVNVVPFRVCITPNCSVLGLLQSIRDDLVATVAHEHCHLSEIQQWVKLDCPVANLFNTVLAFESFPFDLNSFNPTTVGLHSLKMQGQDDYSCAMAIEPHGSELHLILTWDNGQFDELYIQHLASCVTSCLKTLVECLASNELSQQVMADASIFCHSNYDQLWPFNCGPTTAITTRTVLDMFYATVERTPKNVAIEHGGTTWTYQQLFQHVQATAAFLVGHQIVLEEPVGILVQRVPNTIAALIGVLWAGAAFVPIDPTQPLDRITFLLQDCGIRCMLYHAEDTKVAIAVGQRTQCAVHAIGEMLQSPSLCDTISLNHPTFQPSHLAFILYTSGSTGRPKGVMIEHRGLSNLVQQTLSILPHTRSHFRHMQALAMTFDACIWDTFMTLCNGGTLVLHDDIALTLHSVDSAILTPSLMAVLNPAQYPNLKTIIVGGERLPPDVASNWAQHRSIINVYGPTETTIIATIGQYQSNTIITIGRPIHNAEIHILDANLRPVPIGALGELYIGGPGVMRGYVNRPDLDAKALVTRPCTPDKRMFKTGDLGRWLANGEIECLGRQDDQVKIRGMRLELQEIEAVLLQCPAVTMAAVLVLDNALYAFACPAEVEEHVAKAHLSSQLPAYMVPVRIMSLDAIPLTVNGKANKRALLETISQLKQQPAPRRVLPPQTPTQATIREAMAVALSIDPDTIGIHDAFFTLGGDSLSAIQFTGLCREKGLAITISQVFAIATVAGLAQVCHDENPESRSLEPALATTPPPSPFALLNLTQDALDHVHDDAAQQLSVAPTAIADLLPASSLQSGFIVNTLKDPSAYMVQQSYCITGTLDVDRYRECWDQVSQHHSILRTKFVTTDSIPGHTALQVVLATMDAAWSYDESHVLIDADFEHSYFAADRQHGFAFDGSPLIRMAL</sequence>
<gene>
    <name evidence="5" type="ORF">H4R34_005151</name>
</gene>
<dbReference type="SUPFAM" id="SSF52777">
    <property type="entry name" value="CoA-dependent acyltransferases"/>
    <property type="match status" value="3"/>
</dbReference>
<dbReference type="InterPro" id="IPR006162">
    <property type="entry name" value="Ppantetheine_attach_site"/>
</dbReference>
<evidence type="ECO:0000313" key="6">
    <source>
        <dbReference type="Proteomes" id="UP001151582"/>
    </source>
</evidence>
<evidence type="ECO:0000259" key="4">
    <source>
        <dbReference type="PROSITE" id="PS50075"/>
    </source>
</evidence>
<dbReference type="InterPro" id="IPR045851">
    <property type="entry name" value="AMP-bd_C_sf"/>
</dbReference>
<dbReference type="InterPro" id="IPR020845">
    <property type="entry name" value="AMP-binding_CS"/>
</dbReference>
<name>A0A9W8B456_9FUNG</name>
<dbReference type="Gene3D" id="3.40.50.12780">
    <property type="entry name" value="N-terminal domain of ligase-like"/>
    <property type="match status" value="2"/>
</dbReference>
<dbReference type="InterPro" id="IPR001242">
    <property type="entry name" value="Condensation_dom"/>
</dbReference>
<reference evidence="5" key="1">
    <citation type="submission" date="2022-07" db="EMBL/GenBank/DDBJ databases">
        <title>Phylogenomic reconstructions and comparative analyses of Kickxellomycotina fungi.</title>
        <authorList>
            <person name="Reynolds N.K."/>
            <person name="Stajich J.E."/>
            <person name="Barry K."/>
            <person name="Grigoriev I.V."/>
            <person name="Crous P."/>
            <person name="Smith M.E."/>
        </authorList>
    </citation>
    <scope>NUCLEOTIDE SEQUENCE</scope>
    <source>
        <strain evidence="5">RSA 567</strain>
    </source>
</reference>
<dbReference type="Pfam" id="PF00501">
    <property type="entry name" value="AMP-binding"/>
    <property type="match status" value="2"/>
</dbReference>
<dbReference type="InterPro" id="IPR020806">
    <property type="entry name" value="PKS_PP-bd"/>
</dbReference>
<dbReference type="Gene3D" id="3.30.300.30">
    <property type="match status" value="2"/>
</dbReference>
<dbReference type="GO" id="GO:0043041">
    <property type="term" value="P:amino acid activation for nonribosomal peptide biosynthetic process"/>
    <property type="evidence" value="ECO:0007669"/>
    <property type="project" value="TreeGrafter"/>
</dbReference>
<evidence type="ECO:0000256" key="2">
    <source>
        <dbReference type="ARBA" id="ARBA00022553"/>
    </source>
</evidence>
<dbReference type="SMART" id="SM00823">
    <property type="entry name" value="PKS_PP"/>
    <property type="match status" value="2"/>
</dbReference>
<dbReference type="InterPro" id="IPR009081">
    <property type="entry name" value="PP-bd_ACP"/>
</dbReference>
<dbReference type="Pfam" id="PF00550">
    <property type="entry name" value="PP-binding"/>
    <property type="match status" value="2"/>
</dbReference>
<keyword evidence="2" id="KW-0597">Phosphoprotein</keyword>
<dbReference type="GO" id="GO:0031177">
    <property type="term" value="F:phosphopantetheine binding"/>
    <property type="evidence" value="ECO:0007669"/>
    <property type="project" value="InterPro"/>
</dbReference>
<protein>
    <recommendedName>
        <fullName evidence="4">Carrier domain-containing protein</fullName>
    </recommendedName>
</protein>
<keyword evidence="3" id="KW-0436">Ligase</keyword>
<comment type="caution">
    <text evidence="5">The sequence shown here is derived from an EMBL/GenBank/DDBJ whole genome shotgun (WGS) entry which is preliminary data.</text>
</comment>
<dbReference type="GO" id="GO:0005737">
    <property type="term" value="C:cytoplasm"/>
    <property type="evidence" value="ECO:0007669"/>
    <property type="project" value="TreeGrafter"/>
</dbReference>
<dbReference type="PROSITE" id="PS00455">
    <property type="entry name" value="AMP_BINDING"/>
    <property type="match status" value="1"/>
</dbReference>
<dbReference type="Pfam" id="PF00668">
    <property type="entry name" value="Condensation"/>
    <property type="match status" value="1"/>
</dbReference>
<dbReference type="PROSITE" id="PS50075">
    <property type="entry name" value="CARRIER"/>
    <property type="match status" value="2"/>
</dbReference>
<dbReference type="Gene3D" id="3.30.559.30">
    <property type="entry name" value="Nonribosomal peptide synthetase, condensation domain"/>
    <property type="match status" value="1"/>
</dbReference>
<dbReference type="OrthoDB" id="4920779at2759"/>
<dbReference type="CDD" id="cd05930">
    <property type="entry name" value="A_NRPS"/>
    <property type="match status" value="1"/>
</dbReference>
<evidence type="ECO:0000256" key="1">
    <source>
        <dbReference type="ARBA" id="ARBA00022450"/>
    </source>
</evidence>
<dbReference type="InterPro" id="IPR000873">
    <property type="entry name" value="AMP-dep_synth/lig_dom"/>
</dbReference>
<dbReference type="SUPFAM" id="SSF47336">
    <property type="entry name" value="ACP-like"/>
    <property type="match status" value="2"/>
</dbReference>
<evidence type="ECO:0000256" key="3">
    <source>
        <dbReference type="ARBA" id="ARBA00022598"/>
    </source>
</evidence>
<feature type="non-terminal residue" evidence="5">
    <location>
        <position position="1510"/>
    </location>
</feature>
<dbReference type="Pfam" id="PF13193">
    <property type="entry name" value="AMP-binding_C"/>
    <property type="match status" value="1"/>
</dbReference>
<dbReference type="PANTHER" id="PTHR45527:SF1">
    <property type="entry name" value="FATTY ACID SYNTHASE"/>
    <property type="match status" value="1"/>
</dbReference>
<evidence type="ECO:0000313" key="5">
    <source>
        <dbReference type="EMBL" id="KAJ1973216.1"/>
    </source>
</evidence>
<keyword evidence="1" id="KW-0596">Phosphopantetheine</keyword>
<dbReference type="NCBIfam" id="TIGR01733">
    <property type="entry name" value="AA-adenyl-dom"/>
    <property type="match status" value="1"/>
</dbReference>
<dbReference type="Gene3D" id="3.30.559.10">
    <property type="entry name" value="Chloramphenicol acetyltransferase-like domain"/>
    <property type="match status" value="2"/>
</dbReference>
<dbReference type="InterPro" id="IPR042099">
    <property type="entry name" value="ANL_N_sf"/>
</dbReference>
<proteinExistence type="predicted"/>
<organism evidence="5 6">
    <name type="scientific">Dimargaris verticillata</name>
    <dbReference type="NCBI Taxonomy" id="2761393"/>
    <lineage>
        <taxon>Eukaryota</taxon>
        <taxon>Fungi</taxon>
        <taxon>Fungi incertae sedis</taxon>
        <taxon>Zoopagomycota</taxon>
        <taxon>Kickxellomycotina</taxon>
        <taxon>Dimargaritomycetes</taxon>
        <taxon>Dimargaritales</taxon>
        <taxon>Dimargaritaceae</taxon>
        <taxon>Dimargaris</taxon>
    </lineage>
</organism>
<dbReference type="SUPFAM" id="SSF56801">
    <property type="entry name" value="Acetyl-CoA synthetase-like"/>
    <property type="match status" value="2"/>
</dbReference>
<dbReference type="GO" id="GO:0016874">
    <property type="term" value="F:ligase activity"/>
    <property type="evidence" value="ECO:0007669"/>
    <property type="project" value="UniProtKB-KW"/>
</dbReference>
<dbReference type="Gene3D" id="1.10.1200.10">
    <property type="entry name" value="ACP-like"/>
    <property type="match status" value="2"/>
</dbReference>
<dbReference type="EMBL" id="JANBQB010000868">
    <property type="protein sequence ID" value="KAJ1973216.1"/>
    <property type="molecule type" value="Genomic_DNA"/>
</dbReference>
<accession>A0A9W8B456</accession>
<dbReference type="PROSITE" id="PS00012">
    <property type="entry name" value="PHOSPHOPANTETHEINE"/>
    <property type="match status" value="1"/>
</dbReference>
<dbReference type="InterPro" id="IPR023213">
    <property type="entry name" value="CAT-like_dom_sf"/>
</dbReference>
<feature type="domain" description="Carrier" evidence="4">
    <location>
        <begin position="203"/>
        <end position="290"/>
    </location>
</feature>